<dbReference type="Pfam" id="PF03148">
    <property type="entry name" value="Tektin"/>
    <property type="match status" value="1"/>
</dbReference>
<dbReference type="GO" id="GO:0005930">
    <property type="term" value="C:axoneme"/>
    <property type="evidence" value="ECO:0007669"/>
    <property type="project" value="UniProtKB-SubCell"/>
</dbReference>
<keyword evidence="4" id="KW-0282">Flagellum</keyword>
<sequence length="511" mass="58178">MVTEVDMAEIRRHLCPAICPTNRVDAPDKTYLQAGQLPENKQEYGPYVPGLIKPPVKKVYPPGAPPEYLPQPTDTTSGDFLTMGPIGPWASGHIDWTPQAGSTGVRPIVDGYSITRYSTGQWRENNLKILSPKHIDKARETKVKIQGDLDNAFAIIDSANDNSNKMLTKRIKDLIDAEKAAKKAVEDITEEIEILDKDRATLKGACKILMLPEAISKECLDLRTQRLEPDLVRDDAEQELITEVSLVGEIRRIFMETLNKVEEQMKYNRAAKALMESDWSDKISTVKVDKKNLSMMRDSTLLLFHPGVDRWTENSCPLEYWLHFCEESIRNCEEVRKKSENLRQDLMTAIVKGGQDLRTQADRTDAALAHTVEVTEAMCRKLEETLVQTLKETADMETFIDHLKESLRKVDASFKNVMTRLNSRNYSRPNVENCRDEAQYALMKECKDLREARESLKTQLRDAEAARAALMKYRGDLEKDIASKRKSLLIDGDRCVRARQWFPKPEEFASG</sequence>
<reference evidence="6" key="1">
    <citation type="submission" date="2020-11" db="EMBL/GenBank/DDBJ databases">
        <authorList>
            <person name="Whiteford S."/>
        </authorList>
    </citation>
    <scope>NUCLEOTIDE SEQUENCE</scope>
</reference>
<feature type="coiled-coil region" evidence="5">
    <location>
        <begin position="171"/>
        <end position="205"/>
    </location>
</feature>
<dbReference type="Proteomes" id="UP000653454">
    <property type="component" value="Unassembled WGS sequence"/>
</dbReference>
<evidence type="ECO:0000256" key="1">
    <source>
        <dbReference type="ARBA" id="ARBA00007209"/>
    </source>
</evidence>
<accession>A0A8S4G5J8</accession>
<dbReference type="PANTHER" id="PTHR19960">
    <property type="entry name" value="TEKTIN"/>
    <property type="match status" value="1"/>
</dbReference>
<dbReference type="InterPro" id="IPR048256">
    <property type="entry name" value="Tektin-like"/>
</dbReference>
<proteinExistence type="inferred from homology"/>
<dbReference type="PANTHER" id="PTHR19960:SF12">
    <property type="entry name" value="TEKTIN-4"/>
    <property type="match status" value="1"/>
</dbReference>
<dbReference type="AlphaFoldDB" id="A0A8S4G5J8"/>
<dbReference type="EMBL" id="CAJHNJ030000114">
    <property type="protein sequence ID" value="CAG9135796.1"/>
    <property type="molecule type" value="Genomic_DNA"/>
</dbReference>
<keyword evidence="2" id="KW-0963">Cytoplasm</keyword>
<name>A0A8S4G5J8_PLUXY</name>
<keyword evidence="3 5" id="KW-0175">Coiled coil</keyword>
<evidence type="ECO:0000256" key="5">
    <source>
        <dbReference type="SAM" id="Coils"/>
    </source>
</evidence>
<evidence type="ECO:0000313" key="6">
    <source>
        <dbReference type="EMBL" id="CAG9135796.1"/>
    </source>
</evidence>
<dbReference type="GO" id="GO:0060271">
    <property type="term" value="P:cilium assembly"/>
    <property type="evidence" value="ECO:0007669"/>
    <property type="project" value="UniProtKB-UniRule"/>
</dbReference>
<dbReference type="GO" id="GO:0015630">
    <property type="term" value="C:microtubule cytoskeleton"/>
    <property type="evidence" value="ECO:0007669"/>
    <property type="project" value="UniProtKB-UniRule"/>
</dbReference>
<evidence type="ECO:0000313" key="7">
    <source>
        <dbReference type="Proteomes" id="UP000653454"/>
    </source>
</evidence>
<dbReference type="GO" id="GO:0005634">
    <property type="term" value="C:nucleus"/>
    <property type="evidence" value="ECO:0007669"/>
    <property type="project" value="TreeGrafter"/>
</dbReference>
<comment type="similarity">
    <text evidence="1 4">Belongs to the tektin family.</text>
</comment>
<organism evidence="6 7">
    <name type="scientific">Plutella xylostella</name>
    <name type="common">Diamondback moth</name>
    <name type="synonym">Plutella maculipennis</name>
    <dbReference type="NCBI Taxonomy" id="51655"/>
    <lineage>
        <taxon>Eukaryota</taxon>
        <taxon>Metazoa</taxon>
        <taxon>Ecdysozoa</taxon>
        <taxon>Arthropoda</taxon>
        <taxon>Hexapoda</taxon>
        <taxon>Insecta</taxon>
        <taxon>Pterygota</taxon>
        <taxon>Neoptera</taxon>
        <taxon>Endopterygota</taxon>
        <taxon>Lepidoptera</taxon>
        <taxon>Glossata</taxon>
        <taxon>Ditrysia</taxon>
        <taxon>Yponomeutoidea</taxon>
        <taxon>Plutellidae</taxon>
        <taxon>Plutella</taxon>
    </lineage>
</organism>
<protein>
    <recommendedName>
        <fullName evidence="4">Tektin</fullName>
    </recommendedName>
</protein>
<keyword evidence="4" id="KW-0966">Cell projection</keyword>
<comment type="caution">
    <text evidence="6">The sequence shown here is derived from an EMBL/GenBank/DDBJ whole genome shotgun (WGS) entry which is preliminary data.</text>
</comment>
<evidence type="ECO:0000256" key="3">
    <source>
        <dbReference type="ARBA" id="ARBA00023054"/>
    </source>
</evidence>
<evidence type="ECO:0000256" key="2">
    <source>
        <dbReference type="ARBA" id="ARBA00022490"/>
    </source>
</evidence>
<dbReference type="GO" id="GO:0060294">
    <property type="term" value="P:cilium movement involved in cell motility"/>
    <property type="evidence" value="ECO:0007669"/>
    <property type="project" value="UniProtKB-UniRule"/>
</dbReference>
<dbReference type="InterPro" id="IPR000435">
    <property type="entry name" value="Tektins"/>
</dbReference>
<keyword evidence="7" id="KW-1185">Reference proteome</keyword>
<keyword evidence="4" id="KW-0969">Cilium</keyword>
<evidence type="ECO:0000256" key="4">
    <source>
        <dbReference type="RuleBase" id="RU367040"/>
    </source>
</evidence>
<gene>
    <name evidence="6" type="ORF">PLXY2_LOCUS14039</name>
</gene>
<comment type="subcellular location">
    <subcellularLocation>
        <location evidence="4">Cytoplasm</location>
        <location evidence="4">Cytoskeleton</location>
        <location evidence="4">Cilium axoneme</location>
    </subcellularLocation>
</comment>